<protein>
    <submittedName>
        <fullName evidence="1">Uncharacterized protein</fullName>
    </submittedName>
</protein>
<gene>
    <name evidence="1" type="ORF">A2V49_00865</name>
</gene>
<dbReference type="Proteomes" id="UP000178615">
    <property type="component" value="Unassembled WGS sequence"/>
</dbReference>
<sequence>MPDGYCLGKITEVNGSLAIFTTAYGSRVTLCVDEILQKLNWRYRASDLLGFPNIEIKLVGGTRGAFTVSAVKLR</sequence>
<dbReference type="EMBL" id="MEUV01000042">
    <property type="protein sequence ID" value="OGC45343.1"/>
    <property type="molecule type" value="Genomic_DNA"/>
</dbReference>
<comment type="caution">
    <text evidence="1">The sequence shown here is derived from an EMBL/GenBank/DDBJ whole genome shotgun (WGS) entry which is preliminary data.</text>
</comment>
<evidence type="ECO:0000313" key="2">
    <source>
        <dbReference type="Proteomes" id="UP000178615"/>
    </source>
</evidence>
<proteinExistence type="predicted"/>
<accession>A0A1F4UMA9</accession>
<dbReference type="AlphaFoldDB" id="A0A1F4UMA9"/>
<reference evidence="1 2" key="1">
    <citation type="journal article" date="2016" name="Nat. Commun.">
        <title>Thousands of microbial genomes shed light on interconnected biogeochemical processes in an aquifer system.</title>
        <authorList>
            <person name="Anantharaman K."/>
            <person name="Brown C.T."/>
            <person name="Hug L.A."/>
            <person name="Sharon I."/>
            <person name="Castelle C.J."/>
            <person name="Probst A.J."/>
            <person name="Thomas B.C."/>
            <person name="Singh A."/>
            <person name="Wilkins M.J."/>
            <person name="Karaoz U."/>
            <person name="Brodie E.L."/>
            <person name="Williams K.H."/>
            <person name="Hubbard S.S."/>
            <person name="Banfield J.F."/>
        </authorList>
    </citation>
    <scope>NUCLEOTIDE SEQUENCE [LARGE SCALE GENOMIC DNA]</scope>
</reference>
<organism evidence="1 2">
    <name type="scientific">candidate division WWE3 bacterium RBG_19FT_COMBO_34_6</name>
    <dbReference type="NCBI Taxonomy" id="1802612"/>
    <lineage>
        <taxon>Bacteria</taxon>
        <taxon>Katanobacteria</taxon>
    </lineage>
</organism>
<evidence type="ECO:0000313" key="1">
    <source>
        <dbReference type="EMBL" id="OGC45343.1"/>
    </source>
</evidence>
<name>A0A1F4UMA9_UNCKA</name>